<accession>A0A9D1HST0</accession>
<proteinExistence type="predicted"/>
<dbReference type="SMART" id="SM00481">
    <property type="entry name" value="POLIIIAc"/>
    <property type="match status" value="1"/>
</dbReference>
<dbReference type="SUPFAM" id="SSF89550">
    <property type="entry name" value="PHP domain-like"/>
    <property type="match status" value="1"/>
</dbReference>
<feature type="domain" description="Polymerase/histidinol phosphatase N-terminal" evidence="1">
    <location>
        <begin position="5"/>
        <end position="73"/>
    </location>
</feature>
<gene>
    <name evidence="2" type="ORF">IAD51_06555</name>
</gene>
<dbReference type="PANTHER" id="PTHR42924:SF3">
    <property type="entry name" value="POLYMERASE_HISTIDINOL PHOSPHATASE N-TERMINAL DOMAIN-CONTAINING PROTEIN"/>
    <property type="match status" value="1"/>
</dbReference>
<protein>
    <submittedName>
        <fullName evidence="2">Phosphoesterase</fullName>
    </submittedName>
</protein>
<dbReference type="InterPro" id="IPR016195">
    <property type="entry name" value="Pol/histidinol_Pase-like"/>
</dbReference>
<organism evidence="2 3">
    <name type="scientific">Candidatus Limadaptatus stercorigallinarum</name>
    <dbReference type="NCBI Taxonomy" id="2840845"/>
    <lineage>
        <taxon>Bacteria</taxon>
        <taxon>Bacillati</taxon>
        <taxon>Bacillota</taxon>
        <taxon>Clostridia</taxon>
        <taxon>Eubacteriales</taxon>
        <taxon>Candidatus Limadaptatus</taxon>
    </lineage>
</organism>
<dbReference type="InterPro" id="IPR003141">
    <property type="entry name" value="Pol/His_phosphatase_N"/>
</dbReference>
<sequence>MKYRCDLHIHSALSPCAEKEMTPVTIVGQAALSGLDFVAIADHNAIGHVPLAVRAGEEFGVNVVPAVEVQTNEDIHLLCMFRTYGELEEFFSRLPLSERKNRADLFGEQLYFDEDDNVVGCEERMLLDSAAISCGDVRELAFALGGAAVPAHIDRDANSMLKILGAVPEEYPVVELSTRATAEEIAKWSRTRLVIVDSDAHVLDDISEKGEIELPERTVAALIDRLRLGGGTE</sequence>
<dbReference type="CDD" id="cd07432">
    <property type="entry name" value="PHP_HisPPase"/>
    <property type="match status" value="1"/>
</dbReference>
<dbReference type="Gene3D" id="3.20.20.140">
    <property type="entry name" value="Metal-dependent hydrolases"/>
    <property type="match status" value="1"/>
</dbReference>
<dbReference type="InterPro" id="IPR052018">
    <property type="entry name" value="PHP_domain"/>
</dbReference>
<dbReference type="Proteomes" id="UP000824088">
    <property type="component" value="Unassembled WGS sequence"/>
</dbReference>
<dbReference type="EMBL" id="DVMN01000117">
    <property type="protein sequence ID" value="HIU21866.1"/>
    <property type="molecule type" value="Genomic_DNA"/>
</dbReference>
<evidence type="ECO:0000313" key="2">
    <source>
        <dbReference type="EMBL" id="HIU21866.1"/>
    </source>
</evidence>
<evidence type="ECO:0000259" key="1">
    <source>
        <dbReference type="SMART" id="SM00481"/>
    </source>
</evidence>
<reference evidence="2" key="1">
    <citation type="submission" date="2020-10" db="EMBL/GenBank/DDBJ databases">
        <authorList>
            <person name="Gilroy R."/>
        </authorList>
    </citation>
    <scope>NUCLEOTIDE SEQUENCE</scope>
    <source>
        <strain evidence="2">1063</strain>
    </source>
</reference>
<name>A0A9D1HST0_9FIRM</name>
<dbReference type="GO" id="GO:0035312">
    <property type="term" value="F:5'-3' DNA exonuclease activity"/>
    <property type="evidence" value="ECO:0007669"/>
    <property type="project" value="TreeGrafter"/>
</dbReference>
<dbReference type="GO" id="GO:0004534">
    <property type="term" value="F:5'-3' RNA exonuclease activity"/>
    <property type="evidence" value="ECO:0007669"/>
    <property type="project" value="TreeGrafter"/>
</dbReference>
<comment type="caution">
    <text evidence="2">The sequence shown here is derived from an EMBL/GenBank/DDBJ whole genome shotgun (WGS) entry which is preliminary data.</text>
</comment>
<reference evidence="2" key="2">
    <citation type="journal article" date="2021" name="PeerJ">
        <title>Extensive microbial diversity within the chicken gut microbiome revealed by metagenomics and culture.</title>
        <authorList>
            <person name="Gilroy R."/>
            <person name="Ravi A."/>
            <person name="Getino M."/>
            <person name="Pursley I."/>
            <person name="Horton D.L."/>
            <person name="Alikhan N.F."/>
            <person name="Baker D."/>
            <person name="Gharbi K."/>
            <person name="Hall N."/>
            <person name="Watson M."/>
            <person name="Adriaenssens E.M."/>
            <person name="Foster-Nyarko E."/>
            <person name="Jarju S."/>
            <person name="Secka A."/>
            <person name="Antonio M."/>
            <person name="Oren A."/>
            <person name="Chaudhuri R.R."/>
            <person name="La Ragione R."/>
            <person name="Hildebrand F."/>
            <person name="Pallen M.J."/>
        </authorList>
    </citation>
    <scope>NUCLEOTIDE SEQUENCE</scope>
    <source>
        <strain evidence="2">1063</strain>
    </source>
</reference>
<dbReference type="AlphaFoldDB" id="A0A9D1HST0"/>
<dbReference type="PANTHER" id="PTHR42924">
    <property type="entry name" value="EXONUCLEASE"/>
    <property type="match status" value="1"/>
</dbReference>
<evidence type="ECO:0000313" key="3">
    <source>
        <dbReference type="Proteomes" id="UP000824088"/>
    </source>
</evidence>